<dbReference type="SUPFAM" id="SSF51695">
    <property type="entry name" value="PLC-like phosphodiesterases"/>
    <property type="match status" value="1"/>
</dbReference>
<sequence>MSVSSHHSIFFITFFILLLAGCNSSPDTTHSNVKPVDPEVFALNQAFEARGFYRTSLGNINFLHQKQCGNYQLQSHRGSIRYPENSLNAVIDALDNGFDVVEVDVQVTSDGVWVVHHDKRTGRETGTVDNKRRRIERINYKKEWGYLRTRDQQSGQLLDVVPPNFRQLANIFAQSAGNGQLLNIEIKSDATKSELEMLDFLAFKTIGQGRYFYSSLTLRNLERMRDINAQVFLSFIQSPAKRSMEVLKAKLEKGVASDNLYQDNQETIENIAGFGLRRYRERRYDSHQGIKKLTKALRRNFGLAIDIRQYAEQSSRTKTLVKSYQLPVATYTINGQHFHSKLLKKIGVSSRPDSVIIDDTIYGFCTQYGVPAQLDYSGSTVFTRRLATLPADLDLERLSEVDTYFNNGLYPALGGILKSINGSATSHNYTPVMLTPKAGPKERESKVNLETNQAIEVELREGKR</sequence>
<keyword evidence="1" id="KW-0732">Signal</keyword>
<dbReference type="Gene3D" id="3.20.20.190">
    <property type="entry name" value="Phosphatidylinositol (PI) phosphodiesterase"/>
    <property type="match status" value="1"/>
</dbReference>
<keyword evidence="4" id="KW-1185">Reference proteome</keyword>
<organism evidence="3 4">
    <name type="scientific">Pseudoalteromonas piscicida</name>
    <dbReference type="NCBI Taxonomy" id="43662"/>
    <lineage>
        <taxon>Bacteria</taxon>
        <taxon>Pseudomonadati</taxon>
        <taxon>Pseudomonadota</taxon>
        <taxon>Gammaproteobacteria</taxon>
        <taxon>Alteromonadales</taxon>
        <taxon>Pseudoalteromonadaceae</taxon>
        <taxon>Pseudoalteromonas</taxon>
    </lineage>
</organism>
<evidence type="ECO:0000313" key="4">
    <source>
        <dbReference type="Proteomes" id="UP000228621"/>
    </source>
</evidence>
<dbReference type="GO" id="GO:0006629">
    <property type="term" value="P:lipid metabolic process"/>
    <property type="evidence" value="ECO:0007669"/>
    <property type="project" value="InterPro"/>
</dbReference>
<dbReference type="PANTHER" id="PTHR46211">
    <property type="entry name" value="GLYCEROPHOSPHORYL DIESTER PHOSPHODIESTERASE"/>
    <property type="match status" value="1"/>
</dbReference>
<dbReference type="Pfam" id="PF03009">
    <property type="entry name" value="GDPD"/>
    <property type="match status" value="1"/>
</dbReference>
<reference evidence="4" key="1">
    <citation type="journal article" date="2019" name="Genome Announc.">
        <title>Draft Genome Sequence of Pseudoalteromonas piscicida Strain 36Y ROTHPW, an Hypersaline Seawater Isolate from the South Coast of Sonora, Mexico.</title>
        <authorList>
            <person name="Sanchez-Diaz R."/>
            <person name="Molina-Garza Z.J."/>
            <person name="Cruz-Suarez L.E."/>
            <person name="Selvin J."/>
            <person name="Kiran G.S."/>
            <person name="Ibarra-Gamez J.C."/>
            <person name="Gomez-Gil B."/>
            <person name="Galaviz-Silva L."/>
        </authorList>
    </citation>
    <scope>NUCLEOTIDE SEQUENCE [LARGE SCALE GENOMIC DNA]</scope>
    <source>
        <strain evidence="4">36Y_RITHPW</strain>
    </source>
</reference>
<dbReference type="Proteomes" id="UP000228621">
    <property type="component" value="Unassembled WGS sequence"/>
</dbReference>
<dbReference type="InterPro" id="IPR017946">
    <property type="entry name" value="PLC-like_Pdiesterase_TIM-brl"/>
</dbReference>
<feature type="domain" description="GP-PDE" evidence="2">
    <location>
        <begin position="70"/>
        <end position="343"/>
    </location>
</feature>
<dbReference type="OrthoDB" id="8662332at2"/>
<dbReference type="PANTHER" id="PTHR46211:SF1">
    <property type="entry name" value="GLYCEROPHOSPHODIESTER PHOSPHODIESTERASE, CYTOPLASMIC"/>
    <property type="match status" value="1"/>
</dbReference>
<dbReference type="EMBL" id="NKHF01000058">
    <property type="protein sequence ID" value="PCK31304.1"/>
    <property type="molecule type" value="Genomic_DNA"/>
</dbReference>
<dbReference type="InterPro" id="IPR030395">
    <property type="entry name" value="GP_PDE_dom"/>
</dbReference>
<protein>
    <submittedName>
        <fullName evidence="3">Glycerophosphodiester phosphodiesterase</fullName>
    </submittedName>
</protein>
<comment type="caution">
    <text evidence="3">The sequence shown here is derived from an EMBL/GenBank/DDBJ whole genome shotgun (WGS) entry which is preliminary data.</text>
</comment>
<dbReference type="PROSITE" id="PS51704">
    <property type="entry name" value="GP_PDE"/>
    <property type="match status" value="1"/>
</dbReference>
<proteinExistence type="predicted"/>
<evidence type="ECO:0000259" key="2">
    <source>
        <dbReference type="PROSITE" id="PS51704"/>
    </source>
</evidence>
<name>A0A2A5JPA8_PSEO7</name>
<feature type="chain" id="PRO_5012743401" evidence="1">
    <location>
        <begin position="21"/>
        <end position="464"/>
    </location>
</feature>
<dbReference type="AlphaFoldDB" id="A0A2A5JPA8"/>
<feature type="signal peptide" evidence="1">
    <location>
        <begin position="1"/>
        <end position="20"/>
    </location>
</feature>
<evidence type="ECO:0000313" key="3">
    <source>
        <dbReference type="EMBL" id="PCK31304.1"/>
    </source>
</evidence>
<dbReference type="GO" id="GO:0008081">
    <property type="term" value="F:phosphoric diester hydrolase activity"/>
    <property type="evidence" value="ECO:0007669"/>
    <property type="project" value="InterPro"/>
</dbReference>
<dbReference type="RefSeq" id="WP_099642507.1">
    <property type="nucleotide sequence ID" value="NZ_NKHF01000058.1"/>
</dbReference>
<accession>A0A2A5JPA8</accession>
<evidence type="ECO:0000256" key="1">
    <source>
        <dbReference type="SAM" id="SignalP"/>
    </source>
</evidence>
<gene>
    <name evidence="3" type="ORF">CEX98_13050</name>
</gene>